<dbReference type="InterPro" id="IPR006059">
    <property type="entry name" value="SBP"/>
</dbReference>
<evidence type="ECO:0000313" key="5">
    <source>
        <dbReference type="EMBL" id="UOQ44823.1"/>
    </source>
</evidence>
<dbReference type="PROSITE" id="PS51257">
    <property type="entry name" value="PROKAR_LIPOPROTEIN"/>
    <property type="match status" value="1"/>
</dbReference>
<dbReference type="Proteomes" id="UP000831787">
    <property type="component" value="Chromosome"/>
</dbReference>
<gene>
    <name evidence="5" type="ORF">MUN89_02390</name>
</gene>
<reference evidence="5 6" key="1">
    <citation type="submission" date="2022-04" db="EMBL/GenBank/DDBJ databases">
        <title>Halobacillus sp. isolated from saltern.</title>
        <authorList>
            <person name="Won M."/>
            <person name="Lee C.-M."/>
            <person name="Woen H.-Y."/>
            <person name="Kwon S.-W."/>
        </authorList>
    </citation>
    <scope>NUCLEOTIDE SEQUENCE [LARGE SCALE GENOMIC DNA]</scope>
    <source>
        <strain evidence="5 6">SSBR10-3</strain>
    </source>
</reference>
<proteinExistence type="inferred from homology"/>
<keyword evidence="2" id="KW-0813">Transport</keyword>
<dbReference type="Pfam" id="PF13416">
    <property type="entry name" value="SBP_bac_8"/>
    <property type="match status" value="1"/>
</dbReference>
<name>A0ABY4ELT2_9BACI</name>
<sequence length="417" mass="46124">MKFGKKAFGGLVFICLLLALAACSSGDKSSGGSSDEASGDGKSITIFQSKVEISDQLEELAKKYTDETGVKVEIWGTTGDDYFSQLQIKLNSEQGPSIFTLGNEREAEKLKSYLYDMSDRDYVKNIAPNMALKQGDKLVGIPYGVEGFGLVYNKDLVSPEDVKDYDSFVSTMKKLKGEDVNPISLSQEAFFLIGHMSNYPFALQDDYKSYIDKLSAGDVSMADTEEFQEFGKFMEAIKTYAPNPMDVTYDEEMGDFATGKTAMVHQGNWSYGMLSDYDVDFDIGMMPFPLMGNDKLAVGVGGNWAVNGNKSEEEIKAANDFLEWLHTSETGKKYIVEKFGFIPAMTNIEANDLDPLSQAVLDASNSGETIPWAINYYPAGVIQNDLTPAAQQFFLDEKMKGNDFIKDMDKAWDNATK</sequence>
<evidence type="ECO:0000256" key="4">
    <source>
        <dbReference type="SAM" id="SignalP"/>
    </source>
</evidence>
<protein>
    <submittedName>
        <fullName evidence="5">ABC transporter substrate-binding protein</fullName>
    </submittedName>
</protein>
<evidence type="ECO:0000313" key="6">
    <source>
        <dbReference type="Proteomes" id="UP000831787"/>
    </source>
</evidence>
<organism evidence="5 6">
    <name type="scientific">Halobacillus salinarum</name>
    <dbReference type="NCBI Taxonomy" id="2932257"/>
    <lineage>
        <taxon>Bacteria</taxon>
        <taxon>Bacillati</taxon>
        <taxon>Bacillota</taxon>
        <taxon>Bacilli</taxon>
        <taxon>Bacillales</taxon>
        <taxon>Bacillaceae</taxon>
        <taxon>Halobacillus</taxon>
    </lineage>
</organism>
<feature type="signal peptide" evidence="4">
    <location>
        <begin position="1"/>
        <end position="21"/>
    </location>
</feature>
<dbReference type="EMBL" id="CP095073">
    <property type="protein sequence ID" value="UOQ44823.1"/>
    <property type="molecule type" value="Genomic_DNA"/>
</dbReference>
<dbReference type="PANTHER" id="PTHR30061:SF50">
    <property type="entry name" value="MALTOSE_MALTODEXTRIN-BINDING PERIPLASMIC PROTEIN"/>
    <property type="match status" value="1"/>
</dbReference>
<evidence type="ECO:0000256" key="1">
    <source>
        <dbReference type="ARBA" id="ARBA00008520"/>
    </source>
</evidence>
<dbReference type="PANTHER" id="PTHR30061">
    <property type="entry name" value="MALTOSE-BINDING PERIPLASMIC PROTEIN"/>
    <property type="match status" value="1"/>
</dbReference>
<dbReference type="RefSeq" id="WP_244711095.1">
    <property type="nucleotide sequence ID" value="NZ_CP095073.1"/>
</dbReference>
<keyword evidence="3 4" id="KW-0732">Signal</keyword>
<dbReference type="SUPFAM" id="SSF53850">
    <property type="entry name" value="Periplasmic binding protein-like II"/>
    <property type="match status" value="1"/>
</dbReference>
<evidence type="ECO:0000256" key="2">
    <source>
        <dbReference type="ARBA" id="ARBA00022448"/>
    </source>
</evidence>
<keyword evidence="6" id="KW-1185">Reference proteome</keyword>
<accession>A0ABY4ELT2</accession>
<evidence type="ECO:0000256" key="3">
    <source>
        <dbReference type="ARBA" id="ARBA00022729"/>
    </source>
</evidence>
<comment type="similarity">
    <text evidence="1">Belongs to the bacterial solute-binding protein 1 family.</text>
</comment>
<feature type="chain" id="PRO_5045700218" evidence="4">
    <location>
        <begin position="22"/>
        <end position="417"/>
    </location>
</feature>
<dbReference type="Gene3D" id="3.40.190.10">
    <property type="entry name" value="Periplasmic binding protein-like II"/>
    <property type="match status" value="2"/>
</dbReference>